<protein>
    <recommendedName>
        <fullName evidence="4">Lipoprotein</fullName>
    </recommendedName>
</protein>
<evidence type="ECO:0000313" key="3">
    <source>
        <dbReference type="Proteomes" id="UP000515442"/>
    </source>
</evidence>
<evidence type="ECO:0008006" key="4">
    <source>
        <dbReference type="Google" id="ProtNLM"/>
    </source>
</evidence>
<dbReference type="RefSeq" id="WP_420000831.1">
    <property type="nucleotide sequence ID" value="NZ_AP022038.1"/>
</dbReference>
<accession>A0A6S5BZN7</accession>
<sequence>MRTMKIQRVFPALMVGLLAGCALLPQQPQRDSSDIAFAKRMEFANKEMQVRLQYSDWLLASHPQQRVQERQRLKGADDLESRVSLAMVDSHPAESVANRTAGLARLKKMLPELGLDAQAFLRSWIALGEQLLARDSRRDDQSQEIQRLRRQIEQLTAIDDQLNQRKLNENREVIP</sequence>
<dbReference type="PROSITE" id="PS51257">
    <property type="entry name" value="PROKAR_LIPOPROTEIN"/>
    <property type="match status" value="1"/>
</dbReference>
<evidence type="ECO:0000313" key="2">
    <source>
        <dbReference type="EMBL" id="BBR37746.1"/>
    </source>
</evidence>
<organism evidence="2 3">
    <name type="scientific">Aeromonas veronii</name>
    <dbReference type="NCBI Taxonomy" id="654"/>
    <lineage>
        <taxon>Bacteria</taxon>
        <taxon>Pseudomonadati</taxon>
        <taxon>Pseudomonadota</taxon>
        <taxon>Gammaproteobacteria</taxon>
        <taxon>Aeromonadales</taxon>
        <taxon>Aeromonadaceae</taxon>
        <taxon>Aeromonas</taxon>
    </lineage>
</organism>
<evidence type="ECO:0000256" key="1">
    <source>
        <dbReference type="SAM" id="Coils"/>
    </source>
</evidence>
<name>A0A6S5BZN7_AERVE</name>
<gene>
    <name evidence="2" type="ORF">WP3W19E03_02710</name>
</gene>
<keyword evidence="1" id="KW-0175">Coiled coil</keyword>
<dbReference type="Proteomes" id="UP000515442">
    <property type="component" value="Chromosome"/>
</dbReference>
<proteinExistence type="predicted"/>
<dbReference type="AlphaFoldDB" id="A0A6S5BZN7"/>
<reference evidence="2 3" key="1">
    <citation type="submission" date="2019-12" db="EMBL/GenBank/DDBJ databases">
        <title>complete genome sequences of Aeromonas veronii str. WP3-W19-ESBL-03 isolated from wastewater treatment plant effluent.</title>
        <authorList>
            <person name="Sekizuka T."/>
            <person name="Itokawa K."/>
            <person name="Yatsu K."/>
            <person name="Inamine Y."/>
            <person name="Kuroda M."/>
        </authorList>
    </citation>
    <scope>NUCLEOTIDE SEQUENCE [LARGE SCALE GENOMIC DNA]</scope>
    <source>
        <strain evidence="2 3">WP3-W19-ESBL-03</strain>
    </source>
</reference>
<dbReference type="EMBL" id="AP022038">
    <property type="protein sequence ID" value="BBR37746.1"/>
    <property type="molecule type" value="Genomic_DNA"/>
</dbReference>
<feature type="coiled-coil region" evidence="1">
    <location>
        <begin position="138"/>
        <end position="165"/>
    </location>
</feature>